<dbReference type="InterPro" id="IPR009937">
    <property type="entry name" value="Phage_holin_3_6"/>
</dbReference>
<reference evidence="4" key="1">
    <citation type="journal article" date="2019" name="Int. J. Syst. Evol. Microbiol.">
        <title>The Global Catalogue of Microorganisms (GCM) 10K type strain sequencing project: providing services to taxonomists for standard genome sequencing and annotation.</title>
        <authorList>
            <consortium name="The Broad Institute Genomics Platform"/>
            <consortium name="The Broad Institute Genome Sequencing Center for Infectious Disease"/>
            <person name="Wu L."/>
            <person name="Ma J."/>
        </authorList>
    </citation>
    <scope>NUCLEOTIDE SEQUENCE [LARGE SCALE GENOMIC DNA]</scope>
    <source>
        <strain evidence="4">CGMCC 1.18439</strain>
    </source>
</reference>
<feature type="transmembrane region" description="Helical" evidence="2">
    <location>
        <begin position="36"/>
        <end position="63"/>
    </location>
</feature>
<dbReference type="EMBL" id="BNAL01000004">
    <property type="protein sequence ID" value="GHF96365.1"/>
    <property type="molecule type" value="Genomic_DNA"/>
</dbReference>
<dbReference type="Pfam" id="PF07332">
    <property type="entry name" value="Phage_holin_3_6"/>
    <property type="match status" value="1"/>
</dbReference>
<sequence>MGSAIVDVFDAGVALVKAEINSLSHKVGELAKSKGIGVILLLAALVPLALAAIFLILAVYFGLVALGLPWWAAALVMFLGSLLLAGVLLALGVSKLGEGVGQDHRALTEDERLEAEYLAEQRRQRNEGGVPVGGAVVATGVPVAVGVQRAAAHYDRSNQHDHGAQYGQSYTTVVSSAPRVEHAVAGTTFQDGAASGMVQPSVADAHAIPVYEADADGRPQYYSQGLNEKLDRANHHDSHGHDHDPNVVHPEVLEGAPEVRVSTQPTYAEDIRRADGGERK</sequence>
<proteinExistence type="predicted"/>
<keyword evidence="2" id="KW-1133">Transmembrane helix</keyword>
<gene>
    <name evidence="3" type="ORF">GCM10017783_05300</name>
</gene>
<evidence type="ECO:0000313" key="3">
    <source>
        <dbReference type="EMBL" id="GHF96365.1"/>
    </source>
</evidence>
<feature type="region of interest" description="Disordered" evidence="1">
    <location>
        <begin position="257"/>
        <end position="280"/>
    </location>
</feature>
<organism evidence="3 4">
    <name type="scientific">Deinococcus piscis</name>
    <dbReference type="NCBI Taxonomy" id="394230"/>
    <lineage>
        <taxon>Bacteria</taxon>
        <taxon>Thermotogati</taxon>
        <taxon>Deinococcota</taxon>
        <taxon>Deinococci</taxon>
        <taxon>Deinococcales</taxon>
        <taxon>Deinococcaceae</taxon>
        <taxon>Deinococcus</taxon>
    </lineage>
</organism>
<evidence type="ECO:0000256" key="1">
    <source>
        <dbReference type="SAM" id="MobiDB-lite"/>
    </source>
</evidence>
<evidence type="ECO:0008006" key="5">
    <source>
        <dbReference type="Google" id="ProtNLM"/>
    </source>
</evidence>
<comment type="caution">
    <text evidence="3">The sequence shown here is derived from an EMBL/GenBank/DDBJ whole genome shotgun (WGS) entry which is preliminary data.</text>
</comment>
<evidence type="ECO:0000256" key="2">
    <source>
        <dbReference type="SAM" id="Phobius"/>
    </source>
</evidence>
<dbReference type="Proteomes" id="UP000632154">
    <property type="component" value="Unassembled WGS sequence"/>
</dbReference>
<feature type="compositionally biased region" description="Basic and acidic residues" evidence="1">
    <location>
        <begin position="269"/>
        <end position="280"/>
    </location>
</feature>
<accession>A0ABQ3JYV7</accession>
<evidence type="ECO:0000313" key="4">
    <source>
        <dbReference type="Proteomes" id="UP000632154"/>
    </source>
</evidence>
<keyword evidence="2" id="KW-0472">Membrane</keyword>
<dbReference type="RefSeq" id="WP_229838852.1">
    <property type="nucleotide sequence ID" value="NZ_BNAL01000004.1"/>
</dbReference>
<protein>
    <recommendedName>
        <fullName evidence="5">Phage holin family protein</fullName>
    </recommendedName>
</protein>
<name>A0ABQ3JYV7_9DEIO</name>
<keyword evidence="4" id="KW-1185">Reference proteome</keyword>
<keyword evidence="2" id="KW-0812">Transmembrane</keyword>
<feature type="transmembrane region" description="Helical" evidence="2">
    <location>
        <begin position="69"/>
        <end position="91"/>
    </location>
</feature>